<organism evidence="1 2">
    <name type="scientific">Photorhabdus luminescens subsp. sonorensis</name>
    <dbReference type="NCBI Taxonomy" id="1173677"/>
    <lineage>
        <taxon>Bacteria</taxon>
        <taxon>Pseudomonadati</taxon>
        <taxon>Pseudomonadota</taxon>
        <taxon>Gammaproteobacteria</taxon>
        <taxon>Enterobacterales</taxon>
        <taxon>Morganellaceae</taxon>
        <taxon>Photorhabdus</taxon>
    </lineage>
</organism>
<reference evidence="1 2" key="1">
    <citation type="submission" date="2019-01" db="EMBL/GenBank/DDBJ databases">
        <title>Draft genome assembly of Photorhabdus luminescens subsp. sonorensis Caborca.</title>
        <authorList>
            <person name="Duong D.A."/>
            <person name="Espinosa-Artiles P."/>
            <person name="Orozco R.A."/>
            <person name="Molnar I."/>
            <person name="Stock P."/>
        </authorList>
    </citation>
    <scope>NUCLEOTIDE SEQUENCE [LARGE SCALE GENOMIC DNA]</scope>
    <source>
        <strain evidence="1 2">Caborca</strain>
    </source>
</reference>
<dbReference type="RefSeq" id="WP_139654502.1">
    <property type="nucleotide sequence ID" value="NZ_CAWOQH010000112.1"/>
</dbReference>
<dbReference type="EMBL" id="SBIJ01000002">
    <property type="protein sequence ID" value="TNH45072.1"/>
    <property type="molecule type" value="Genomic_DNA"/>
</dbReference>
<protein>
    <submittedName>
        <fullName evidence="1">Uncharacterized protein</fullName>
    </submittedName>
</protein>
<sequence length="65" mass="7717">MNEFIYSVKDRITIIAIVFSNSSLSFYNDTFVNKPVVTLFISSTGYFRHWRTEQQTGVDMFRKRL</sequence>
<comment type="caution">
    <text evidence="1">The sequence shown here is derived from an EMBL/GenBank/DDBJ whole genome shotgun (WGS) entry which is preliminary data.</text>
</comment>
<evidence type="ECO:0000313" key="1">
    <source>
        <dbReference type="EMBL" id="TNH45072.1"/>
    </source>
</evidence>
<dbReference type="Proteomes" id="UP000307592">
    <property type="component" value="Unassembled WGS sequence"/>
</dbReference>
<accession>A0A5C4RM64</accession>
<gene>
    <name evidence="1" type="ORF">EP164_02865</name>
</gene>
<dbReference type="AlphaFoldDB" id="A0A5C4RM64"/>
<proteinExistence type="predicted"/>
<evidence type="ECO:0000313" key="2">
    <source>
        <dbReference type="Proteomes" id="UP000307592"/>
    </source>
</evidence>
<name>A0A5C4RM64_PHOLU</name>